<name>A0A840QGY3_9PSEU</name>
<keyword evidence="2" id="KW-0238">DNA-binding</keyword>
<organism evidence="2 3">
    <name type="scientific">Saccharopolyspora phatthalungensis</name>
    <dbReference type="NCBI Taxonomy" id="664693"/>
    <lineage>
        <taxon>Bacteria</taxon>
        <taxon>Bacillati</taxon>
        <taxon>Actinomycetota</taxon>
        <taxon>Actinomycetes</taxon>
        <taxon>Pseudonocardiales</taxon>
        <taxon>Pseudonocardiaceae</taxon>
        <taxon>Saccharopolyspora</taxon>
    </lineage>
</organism>
<protein>
    <submittedName>
        <fullName evidence="2">DNA-binding MarR family transcriptional regulator</fullName>
    </submittedName>
</protein>
<dbReference type="InterPro" id="IPR036390">
    <property type="entry name" value="WH_DNA-bd_sf"/>
</dbReference>
<dbReference type="SUPFAM" id="SSF46785">
    <property type="entry name" value="Winged helix' DNA-binding domain"/>
    <property type="match status" value="1"/>
</dbReference>
<dbReference type="InterPro" id="IPR036388">
    <property type="entry name" value="WH-like_DNA-bd_sf"/>
</dbReference>
<gene>
    <name evidence="2" type="ORF">BJ970_005339</name>
</gene>
<sequence>MIGRVRRLARLEAGGLISRTASRRYRREVDLRLTEAGREPIDRLFPARLGRERVAPPEPDEREKPGELLAKVLKSLAGSVR</sequence>
<feature type="compositionally biased region" description="Basic and acidic residues" evidence="1">
    <location>
        <begin position="49"/>
        <end position="66"/>
    </location>
</feature>
<evidence type="ECO:0000313" key="2">
    <source>
        <dbReference type="EMBL" id="MBB5157805.1"/>
    </source>
</evidence>
<dbReference type="GO" id="GO:0003677">
    <property type="term" value="F:DNA binding"/>
    <property type="evidence" value="ECO:0007669"/>
    <property type="project" value="UniProtKB-KW"/>
</dbReference>
<dbReference type="Proteomes" id="UP000584374">
    <property type="component" value="Unassembled WGS sequence"/>
</dbReference>
<dbReference type="EMBL" id="JACHIW010000001">
    <property type="protein sequence ID" value="MBB5157805.1"/>
    <property type="molecule type" value="Genomic_DNA"/>
</dbReference>
<evidence type="ECO:0000313" key="3">
    <source>
        <dbReference type="Proteomes" id="UP000584374"/>
    </source>
</evidence>
<proteinExistence type="predicted"/>
<dbReference type="RefSeq" id="WP_221467319.1">
    <property type="nucleotide sequence ID" value="NZ_JACHIW010000001.1"/>
</dbReference>
<dbReference type="Gene3D" id="1.10.10.10">
    <property type="entry name" value="Winged helix-like DNA-binding domain superfamily/Winged helix DNA-binding domain"/>
    <property type="match status" value="1"/>
</dbReference>
<evidence type="ECO:0000256" key="1">
    <source>
        <dbReference type="SAM" id="MobiDB-lite"/>
    </source>
</evidence>
<accession>A0A840QGY3</accession>
<keyword evidence="3" id="KW-1185">Reference proteome</keyword>
<comment type="caution">
    <text evidence="2">The sequence shown here is derived from an EMBL/GenBank/DDBJ whole genome shotgun (WGS) entry which is preliminary data.</text>
</comment>
<reference evidence="2 3" key="1">
    <citation type="submission" date="2020-08" db="EMBL/GenBank/DDBJ databases">
        <title>Sequencing the genomes of 1000 actinobacteria strains.</title>
        <authorList>
            <person name="Klenk H.-P."/>
        </authorList>
    </citation>
    <scope>NUCLEOTIDE SEQUENCE [LARGE SCALE GENOMIC DNA]</scope>
    <source>
        <strain evidence="2 3">DSM 45584</strain>
    </source>
</reference>
<feature type="region of interest" description="Disordered" evidence="1">
    <location>
        <begin position="49"/>
        <end position="68"/>
    </location>
</feature>
<dbReference type="AlphaFoldDB" id="A0A840QGY3"/>